<proteinExistence type="predicted"/>
<evidence type="ECO:0000313" key="8">
    <source>
        <dbReference type="Proteomes" id="UP001596405"/>
    </source>
</evidence>
<dbReference type="InterPro" id="IPR004837">
    <property type="entry name" value="NaCa_Exmemb"/>
</dbReference>
<feature type="transmembrane region" description="Helical" evidence="5">
    <location>
        <begin position="68"/>
        <end position="90"/>
    </location>
</feature>
<keyword evidence="2 5" id="KW-0812">Transmembrane</keyword>
<evidence type="ECO:0000256" key="3">
    <source>
        <dbReference type="ARBA" id="ARBA00022989"/>
    </source>
</evidence>
<feature type="transmembrane region" description="Helical" evidence="5">
    <location>
        <begin position="102"/>
        <end position="123"/>
    </location>
</feature>
<protein>
    <submittedName>
        <fullName evidence="7">Calcium/sodium antiporter</fullName>
    </submittedName>
</protein>
<dbReference type="PANTHER" id="PTHR10846:SF8">
    <property type="entry name" value="INNER MEMBRANE PROTEIN YRBG"/>
    <property type="match status" value="1"/>
</dbReference>
<dbReference type="PANTHER" id="PTHR10846">
    <property type="entry name" value="SODIUM/POTASSIUM/CALCIUM EXCHANGER"/>
    <property type="match status" value="1"/>
</dbReference>
<dbReference type="Pfam" id="PF01699">
    <property type="entry name" value="Na_Ca_ex"/>
    <property type="match status" value="2"/>
</dbReference>
<feature type="domain" description="Sodium/calcium exchanger membrane region" evidence="6">
    <location>
        <begin position="173"/>
        <end position="313"/>
    </location>
</feature>
<keyword evidence="4 5" id="KW-0472">Membrane</keyword>
<evidence type="ECO:0000313" key="7">
    <source>
        <dbReference type="EMBL" id="MFC6999662.1"/>
    </source>
</evidence>
<dbReference type="RefSeq" id="WP_066620937.1">
    <property type="nucleotide sequence ID" value="NZ_JBHSYQ010000016.1"/>
</dbReference>
<dbReference type="EMBL" id="JBHSYQ010000016">
    <property type="protein sequence ID" value="MFC6999662.1"/>
    <property type="molecule type" value="Genomic_DNA"/>
</dbReference>
<feature type="transmembrane region" description="Helical" evidence="5">
    <location>
        <begin position="242"/>
        <end position="263"/>
    </location>
</feature>
<dbReference type="Gene3D" id="1.20.1420.30">
    <property type="entry name" value="NCX, central ion-binding region"/>
    <property type="match status" value="1"/>
</dbReference>
<dbReference type="InterPro" id="IPR044880">
    <property type="entry name" value="NCX_ion-bd_dom_sf"/>
</dbReference>
<dbReference type="Gene3D" id="6.10.280.80">
    <property type="entry name" value="NCX, peripheral helical region"/>
    <property type="match status" value="1"/>
</dbReference>
<evidence type="ECO:0000256" key="5">
    <source>
        <dbReference type="SAM" id="Phobius"/>
    </source>
</evidence>
<accession>A0ABW2DP92</accession>
<feature type="transmembrane region" description="Helical" evidence="5">
    <location>
        <begin position="293"/>
        <end position="314"/>
    </location>
</feature>
<sequence length="316" mass="33540">MLEFLLLIVGFVVLVFGADKLVDGASSLASKLGVPDIVIGLTIVSLGTSAPELVVNIFAAVNQNTEMVLGNVIGSNLFNVLAILGVCALIKPLTVKRTTTWLEIPLSLLAAIAVLVLANDVYLDNATSNFISRSEGLILLLFLSIFLVYNLILARKGKADVGEELHHYSYLKSTLFVLLGLGGLVLGGKLIVDNAVSLALSFGMSERVVGLTIVSVGTSLPELATSVAAVRRNNVDIAVGNVVGSNIFNIFLVLGMSTIINPVPVNPSSQVDILINILAGLLLFFFTGKGNRLLRWEGGLFVLLYVGYISLLVFQS</sequence>
<evidence type="ECO:0000256" key="1">
    <source>
        <dbReference type="ARBA" id="ARBA00004141"/>
    </source>
</evidence>
<organism evidence="7 8">
    <name type="scientific">Rufibacter roseus</name>
    <dbReference type="NCBI Taxonomy" id="1567108"/>
    <lineage>
        <taxon>Bacteria</taxon>
        <taxon>Pseudomonadati</taxon>
        <taxon>Bacteroidota</taxon>
        <taxon>Cytophagia</taxon>
        <taxon>Cytophagales</taxon>
        <taxon>Hymenobacteraceae</taxon>
        <taxon>Rufibacter</taxon>
    </lineage>
</organism>
<evidence type="ECO:0000256" key="2">
    <source>
        <dbReference type="ARBA" id="ARBA00022692"/>
    </source>
</evidence>
<feature type="domain" description="Sodium/calcium exchanger membrane region" evidence="6">
    <location>
        <begin position="4"/>
        <end position="150"/>
    </location>
</feature>
<feature type="transmembrane region" description="Helical" evidence="5">
    <location>
        <begin position="175"/>
        <end position="202"/>
    </location>
</feature>
<dbReference type="Proteomes" id="UP001596405">
    <property type="component" value="Unassembled WGS sequence"/>
</dbReference>
<dbReference type="NCBIfam" id="TIGR00367">
    <property type="entry name" value="calcium/sodium antiporter"/>
    <property type="match status" value="1"/>
</dbReference>
<dbReference type="InterPro" id="IPR004481">
    <property type="entry name" value="K/Na/Ca-exchanger"/>
</dbReference>
<evidence type="ECO:0000259" key="6">
    <source>
        <dbReference type="Pfam" id="PF01699"/>
    </source>
</evidence>
<keyword evidence="3 5" id="KW-1133">Transmembrane helix</keyword>
<name>A0ABW2DP92_9BACT</name>
<keyword evidence="8" id="KW-1185">Reference proteome</keyword>
<feature type="transmembrane region" description="Helical" evidence="5">
    <location>
        <begin position="269"/>
        <end position="286"/>
    </location>
</feature>
<comment type="subcellular location">
    <subcellularLocation>
        <location evidence="1">Membrane</location>
        <topology evidence="1">Multi-pass membrane protein</topology>
    </subcellularLocation>
</comment>
<gene>
    <name evidence="7" type="ORF">ACFQHR_18650</name>
</gene>
<reference evidence="8" key="1">
    <citation type="journal article" date="2019" name="Int. J. Syst. Evol. Microbiol.">
        <title>The Global Catalogue of Microorganisms (GCM) 10K type strain sequencing project: providing services to taxonomists for standard genome sequencing and annotation.</title>
        <authorList>
            <consortium name="The Broad Institute Genomics Platform"/>
            <consortium name="The Broad Institute Genome Sequencing Center for Infectious Disease"/>
            <person name="Wu L."/>
            <person name="Ma J."/>
        </authorList>
    </citation>
    <scope>NUCLEOTIDE SEQUENCE [LARGE SCALE GENOMIC DNA]</scope>
    <source>
        <strain evidence="8">CGMCC 4.7393</strain>
    </source>
</reference>
<comment type="caution">
    <text evidence="7">The sequence shown here is derived from an EMBL/GenBank/DDBJ whole genome shotgun (WGS) entry which is preliminary data.</text>
</comment>
<feature type="transmembrane region" description="Helical" evidence="5">
    <location>
        <begin position="135"/>
        <end position="154"/>
    </location>
</feature>
<evidence type="ECO:0000256" key="4">
    <source>
        <dbReference type="ARBA" id="ARBA00023136"/>
    </source>
</evidence>